<organism evidence="2 3">
    <name type="scientific">Neptuniibacter pectenicola</name>
    <dbReference type="NCBI Taxonomy" id="1806669"/>
    <lineage>
        <taxon>Bacteria</taxon>
        <taxon>Pseudomonadati</taxon>
        <taxon>Pseudomonadota</taxon>
        <taxon>Gammaproteobacteria</taxon>
        <taxon>Oceanospirillales</taxon>
        <taxon>Oceanospirillaceae</taxon>
        <taxon>Neptuniibacter</taxon>
    </lineage>
</organism>
<dbReference type="EMBL" id="JBBMRA010000007">
    <property type="protein sequence ID" value="MEM5536551.1"/>
    <property type="molecule type" value="Genomic_DNA"/>
</dbReference>
<evidence type="ECO:0000313" key="2">
    <source>
        <dbReference type="EMBL" id="MEM5536551.1"/>
    </source>
</evidence>
<name>A0ABU9TT14_9GAMM</name>
<proteinExistence type="predicted"/>
<evidence type="ECO:0000313" key="3">
    <source>
        <dbReference type="Proteomes" id="UP001449225"/>
    </source>
</evidence>
<comment type="caution">
    <text evidence="2">The sequence shown here is derived from an EMBL/GenBank/DDBJ whole genome shotgun (WGS) entry which is preliminary data.</text>
</comment>
<protein>
    <submittedName>
        <fullName evidence="2">Uncharacterized protein</fullName>
    </submittedName>
</protein>
<feature type="region of interest" description="Disordered" evidence="1">
    <location>
        <begin position="29"/>
        <end position="57"/>
    </location>
</feature>
<sequence length="74" mass="8210">MNKNNQLSLATPSIAVPGLWDQGIKALRKRNKAPKNEQKAAVHNTVGDSLDQTRNDPVDTIIHSIPDVNEAYYK</sequence>
<evidence type="ECO:0000256" key="1">
    <source>
        <dbReference type="SAM" id="MobiDB-lite"/>
    </source>
</evidence>
<dbReference type="RefSeq" id="WP_342854353.1">
    <property type="nucleotide sequence ID" value="NZ_JBBMRA010000007.1"/>
</dbReference>
<accession>A0ABU9TT14</accession>
<reference evidence="2 3" key="1">
    <citation type="submission" date="2024-03" db="EMBL/GenBank/DDBJ databases">
        <title>Community enrichment and isolation of bacterial strains for fucoidan degradation.</title>
        <authorList>
            <person name="Sichert A."/>
        </authorList>
    </citation>
    <scope>NUCLEOTIDE SEQUENCE [LARGE SCALE GENOMIC DNA]</scope>
    <source>
        <strain evidence="2 3">AS76</strain>
    </source>
</reference>
<gene>
    <name evidence="2" type="ORF">WNY58_09125</name>
</gene>
<dbReference type="Proteomes" id="UP001449225">
    <property type="component" value="Unassembled WGS sequence"/>
</dbReference>
<keyword evidence="3" id="KW-1185">Reference proteome</keyword>